<dbReference type="HAMAP" id="MF_01185">
    <property type="entry name" value="FliW"/>
    <property type="match status" value="1"/>
</dbReference>
<evidence type="ECO:0000313" key="5">
    <source>
        <dbReference type="EMBL" id="SDW53090.1"/>
    </source>
</evidence>
<evidence type="ECO:0000313" key="6">
    <source>
        <dbReference type="Proteomes" id="UP000199488"/>
    </source>
</evidence>
<protein>
    <recommendedName>
        <fullName evidence="4">Flagellar assembly factor FliW</fullName>
    </recommendedName>
</protein>
<comment type="function">
    <text evidence="4">Acts as an anti-CsrA protein, binds CsrA and prevents it from repressing translation of its target genes, one of which is flagellin. Binds to flagellin and participates in the assembly of the flagellum.</text>
</comment>
<dbReference type="Gene3D" id="2.30.290.10">
    <property type="entry name" value="BH3618-like"/>
    <property type="match status" value="1"/>
</dbReference>
<dbReference type="SUPFAM" id="SSF141457">
    <property type="entry name" value="BH3618-like"/>
    <property type="match status" value="1"/>
</dbReference>
<comment type="subunit">
    <text evidence="4">Interacts with translational regulator CsrA and flagellin(s).</text>
</comment>
<comment type="similarity">
    <text evidence="4">Belongs to the FliW family.</text>
</comment>
<organism evidence="5 6">
    <name type="scientific">Marinococcus luteus</name>
    <dbReference type="NCBI Taxonomy" id="1122204"/>
    <lineage>
        <taxon>Bacteria</taxon>
        <taxon>Bacillati</taxon>
        <taxon>Bacillota</taxon>
        <taxon>Bacilli</taxon>
        <taxon>Bacillales</taxon>
        <taxon>Bacillaceae</taxon>
        <taxon>Marinococcus</taxon>
    </lineage>
</organism>
<dbReference type="AlphaFoldDB" id="A0A1H2UAJ8"/>
<accession>A0A1H2UAJ8</accession>
<dbReference type="RefSeq" id="WP_176967706.1">
    <property type="nucleotide sequence ID" value="NZ_FNNC01000003.1"/>
</dbReference>
<keyword evidence="1 4" id="KW-0963">Cytoplasm</keyword>
<name>A0A1H2UAJ8_9BACI</name>
<evidence type="ECO:0000256" key="4">
    <source>
        <dbReference type="HAMAP-Rule" id="MF_01185"/>
    </source>
</evidence>
<keyword evidence="5" id="KW-0969">Cilium</keyword>
<dbReference type="GO" id="GO:0044780">
    <property type="term" value="P:bacterial-type flagellum assembly"/>
    <property type="evidence" value="ECO:0007669"/>
    <property type="project" value="UniProtKB-UniRule"/>
</dbReference>
<dbReference type="PANTHER" id="PTHR39190">
    <property type="entry name" value="FLAGELLAR ASSEMBLY FACTOR FLIW"/>
    <property type="match status" value="1"/>
</dbReference>
<dbReference type="NCBIfam" id="NF009793">
    <property type="entry name" value="PRK13285.1-1"/>
    <property type="match status" value="1"/>
</dbReference>
<evidence type="ECO:0000256" key="3">
    <source>
        <dbReference type="ARBA" id="ARBA00022845"/>
    </source>
</evidence>
<dbReference type="InterPro" id="IPR024046">
    <property type="entry name" value="Flagellar_assmbl_FliW_dom_sf"/>
</dbReference>
<evidence type="ECO:0000256" key="2">
    <source>
        <dbReference type="ARBA" id="ARBA00022795"/>
    </source>
</evidence>
<dbReference type="Pfam" id="PF02623">
    <property type="entry name" value="FliW"/>
    <property type="match status" value="1"/>
</dbReference>
<dbReference type="PANTHER" id="PTHR39190:SF1">
    <property type="entry name" value="FLAGELLAR ASSEMBLY FACTOR FLIW"/>
    <property type="match status" value="1"/>
</dbReference>
<dbReference type="Proteomes" id="UP000199488">
    <property type="component" value="Unassembled WGS sequence"/>
</dbReference>
<keyword evidence="6" id="KW-1185">Reference proteome</keyword>
<keyword evidence="2 4" id="KW-1005">Bacterial flagellum biogenesis</keyword>
<evidence type="ECO:0000256" key="1">
    <source>
        <dbReference type="ARBA" id="ARBA00022490"/>
    </source>
</evidence>
<dbReference type="STRING" id="1122204.SAMN05421781_1637"/>
<proteinExistence type="inferred from homology"/>
<sequence>MEIETKHLDAVTIEEDDITRFPQGIPAFEEERDFVFLPFDDSGSLFIMQSVQNAHIAFITADPFVFFPDYELEVPDAVPEHLHIENPEQVLVYVTLTYANTLEDSTANLQAPLIINVEQKLGKQWPMAQSPYETKHLLFQRTKKEGTGSC</sequence>
<keyword evidence="5" id="KW-0282">Flagellum</keyword>
<comment type="subcellular location">
    <subcellularLocation>
        <location evidence="4">Cytoplasm</location>
    </subcellularLocation>
</comment>
<reference evidence="5 6" key="1">
    <citation type="submission" date="2016-10" db="EMBL/GenBank/DDBJ databases">
        <authorList>
            <person name="de Groot N.N."/>
        </authorList>
    </citation>
    <scope>NUCLEOTIDE SEQUENCE [LARGE SCALE GENOMIC DNA]</scope>
    <source>
        <strain evidence="5 6">DSM 23126</strain>
    </source>
</reference>
<keyword evidence="4" id="KW-0143">Chaperone</keyword>
<dbReference type="GO" id="GO:0005737">
    <property type="term" value="C:cytoplasm"/>
    <property type="evidence" value="ECO:0007669"/>
    <property type="project" value="UniProtKB-SubCell"/>
</dbReference>
<dbReference type="EMBL" id="FNNC01000003">
    <property type="protein sequence ID" value="SDW53090.1"/>
    <property type="molecule type" value="Genomic_DNA"/>
</dbReference>
<dbReference type="GO" id="GO:0006417">
    <property type="term" value="P:regulation of translation"/>
    <property type="evidence" value="ECO:0007669"/>
    <property type="project" value="UniProtKB-KW"/>
</dbReference>
<keyword evidence="5" id="KW-0966">Cell projection</keyword>
<dbReference type="InterPro" id="IPR003775">
    <property type="entry name" value="Flagellar_assembly_factor_FliW"/>
</dbReference>
<keyword evidence="3 4" id="KW-0810">Translation regulation</keyword>
<gene>
    <name evidence="4" type="primary">fliW</name>
    <name evidence="5" type="ORF">SAMN05421781_1637</name>
</gene>